<proteinExistence type="predicted"/>
<evidence type="ECO:0000256" key="1">
    <source>
        <dbReference type="SAM" id="MobiDB-lite"/>
    </source>
</evidence>
<accession>A0A1J5NZM0</accession>
<protein>
    <submittedName>
        <fullName evidence="2">Uncharacterized protein</fullName>
    </submittedName>
</protein>
<organism evidence="2">
    <name type="scientific">mine drainage metagenome</name>
    <dbReference type="NCBI Taxonomy" id="410659"/>
    <lineage>
        <taxon>unclassified sequences</taxon>
        <taxon>metagenomes</taxon>
        <taxon>ecological metagenomes</taxon>
    </lineage>
</organism>
<dbReference type="EMBL" id="MLJW01008252">
    <property type="protein sequence ID" value="OIQ64286.1"/>
    <property type="molecule type" value="Genomic_DNA"/>
</dbReference>
<sequence length="77" mass="8940">MDRTVKGMRPVLHATIVMRMRDRDRDEAAHCTNQRFGRIVEQRNTVPEDTTSRGPQQQRALADAKSRMGMDLEQIRC</sequence>
<comment type="caution">
    <text evidence="2">The sequence shown here is derived from an EMBL/GenBank/DDBJ whole genome shotgun (WGS) entry which is preliminary data.</text>
</comment>
<reference evidence="2" key="1">
    <citation type="submission" date="2016-10" db="EMBL/GenBank/DDBJ databases">
        <title>Sequence of Gallionella enrichment culture.</title>
        <authorList>
            <person name="Poehlein A."/>
            <person name="Muehling M."/>
            <person name="Daniel R."/>
        </authorList>
    </citation>
    <scope>NUCLEOTIDE SEQUENCE</scope>
</reference>
<feature type="compositionally biased region" description="Basic and acidic residues" evidence="1">
    <location>
        <begin position="62"/>
        <end position="77"/>
    </location>
</feature>
<feature type="region of interest" description="Disordered" evidence="1">
    <location>
        <begin position="42"/>
        <end position="77"/>
    </location>
</feature>
<feature type="compositionally biased region" description="Polar residues" evidence="1">
    <location>
        <begin position="42"/>
        <end position="59"/>
    </location>
</feature>
<dbReference type="AlphaFoldDB" id="A0A1J5NZM0"/>
<name>A0A1J5NZM0_9ZZZZ</name>
<evidence type="ECO:0000313" key="2">
    <source>
        <dbReference type="EMBL" id="OIQ64286.1"/>
    </source>
</evidence>
<gene>
    <name evidence="2" type="ORF">GALL_541620</name>
</gene>